<proteinExistence type="predicted"/>
<sequence>MNHNLLYLNNPWLKCRTETPLQTFADIATLSSPWQLRVLGQLNGSPCTFYIRTACLKCFVFEVFKVAQSDIDSGSLVWIASLKKFEFS</sequence>
<dbReference type="AlphaFoldDB" id="A0AAV4SEG0"/>
<evidence type="ECO:0000313" key="1">
    <source>
        <dbReference type="EMBL" id="GIY32550.1"/>
    </source>
</evidence>
<protein>
    <submittedName>
        <fullName evidence="1">Uncharacterized protein</fullName>
    </submittedName>
</protein>
<dbReference type="EMBL" id="BPLR01009523">
    <property type="protein sequence ID" value="GIY32550.1"/>
    <property type="molecule type" value="Genomic_DNA"/>
</dbReference>
<accession>A0AAV4SEG0</accession>
<dbReference type="Proteomes" id="UP001054945">
    <property type="component" value="Unassembled WGS sequence"/>
</dbReference>
<organism evidence="1 2">
    <name type="scientific">Caerostris extrusa</name>
    <name type="common">Bark spider</name>
    <name type="synonym">Caerostris bankana</name>
    <dbReference type="NCBI Taxonomy" id="172846"/>
    <lineage>
        <taxon>Eukaryota</taxon>
        <taxon>Metazoa</taxon>
        <taxon>Ecdysozoa</taxon>
        <taxon>Arthropoda</taxon>
        <taxon>Chelicerata</taxon>
        <taxon>Arachnida</taxon>
        <taxon>Araneae</taxon>
        <taxon>Araneomorphae</taxon>
        <taxon>Entelegynae</taxon>
        <taxon>Araneoidea</taxon>
        <taxon>Araneidae</taxon>
        <taxon>Caerostris</taxon>
    </lineage>
</organism>
<reference evidence="1 2" key="1">
    <citation type="submission" date="2021-06" db="EMBL/GenBank/DDBJ databases">
        <title>Caerostris extrusa draft genome.</title>
        <authorList>
            <person name="Kono N."/>
            <person name="Arakawa K."/>
        </authorList>
    </citation>
    <scope>NUCLEOTIDE SEQUENCE [LARGE SCALE GENOMIC DNA]</scope>
</reference>
<evidence type="ECO:0000313" key="2">
    <source>
        <dbReference type="Proteomes" id="UP001054945"/>
    </source>
</evidence>
<name>A0AAV4SEG0_CAEEX</name>
<gene>
    <name evidence="1" type="ORF">CEXT_409271</name>
</gene>
<comment type="caution">
    <text evidence="1">The sequence shown here is derived from an EMBL/GenBank/DDBJ whole genome shotgun (WGS) entry which is preliminary data.</text>
</comment>
<keyword evidence="2" id="KW-1185">Reference proteome</keyword>